<dbReference type="Proteomes" id="UP000694871">
    <property type="component" value="Unplaced"/>
</dbReference>
<dbReference type="InterPro" id="IPR003511">
    <property type="entry name" value="HORMA_dom"/>
</dbReference>
<evidence type="ECO:0000256" key="1">
    <source>
        <dbReference type="ARBA" id="ARBA00004123"/>
    </source>
</evidence>
<reference evidence="8" key="1">
    <citation type="submission" date="2025-08" db="UniProtKB">
        <authorList>
            <consortium name="RefSeq"/>
        </authorList>
    </citation>
    <scope>IDENTIFICATION</scope>
</reference>
<accession>A0ABM1L498</accession>
<feature type="domain" description="HORMA" evidence="6">
    <location>
        <begin position="30"/>
        <end position="233"/>
    </location>
</feature>
<evidence type="ECO:0000256" key="2">
    <source>
        <dbReference type="ARBA" id="ARBA00004286"/>
    </source>
</evidence>
<evidence type="ECO:0000313" key="8">
    <source>
        <dbReference type="RefSeq" id="XP_015280785.1"/>
    </source>
</evidence>
<protein>
    <submittedName>
        <fullName evidence="8">HORMA domain-containing protein 2</fullName>
    </submittedName>
</protein>
<dbReference type="RefSeq" id="XP_015280785.1">
    <property type="nucleotide sequence ID" value="XM_015425299.1"/>
</dbReference>
<proteinExistence type="predicted"/>
<dbReference type="InterPro" id="IPR051294">
    <property type="entry name" value="HORMA_MeioticProgression"/>
</dbReference>
<organism evidence="7 8">
    <name type="scientific">Gekko japonicus</name>
    <name type="common">Schlegel's Japanese gecko</name>
    <dbReference type="NCBI Taxonomy" id="146911"/>
    <lineage>
        <taxon>Eukaryota</taxon>
        <taxon>Metazoa</taxon>
        <taxon>Chordata</taxon>
        <taxon>Craniata</taxon>
        <taxon>Vertebrata</taxon>
        <taxon>Euteleostomi</taxon>
        <taxon>Lepidosauria</taxon>
        <taxon>Squamata</taxon>
        <taxon>Bifurcata</taxon>
        <taxon>Gekkota</taxon>
        <taxon>Gekkonidae</taxon>
        <taxon>Gekkoninae</taxon>
        <taxon>Gekko</taxon>
    </lineage>
</organism>
<dbReference type="Gene3D" id="3.30.900.10">
    <property type="entry name" value="HORMA domain"/>
    <property type="match status" value="1"/>
</dbReference>
<gene>
    <name evidence="8" type="primary">HORMAD2</name>
</gene>
<dbReference type="PANTHER" id="PTHR48225:SF6">
    <property type="entry name" value="HORMA DOMAIN-CONTAINING PROTEIN 2"/>
    <property type="match status" value="1"/>
</dbReference>
<dbReference type="Pfam" id="PF02301">
    <property type="entry name" value="HORMA"/>
    <property type="match status" value="1"/>
</dbReference>
<dbReference type="SUPFAM" id="SSF56019">
    <property type="entry name" value="The spindle assembly checkpoint protein mad2"/>
    <property type="match status" value="1"/>
</dbReference>
<dbReference type="GeneID" id="107122260"/>
<keyword evidence="3" id="KW-0158">Chromosome</keyword>
<name>A0ABM1L498_GEKJA</name>
<keyword evidence="4" id="KW-0539">Nucleus</keyword>
<dbReference type="PANTHER" id="PTHR48225">
    <property type="entry name" value="HORMA DOMAIN-CONTAINING PROTEIN 1"/>
    <property type="match status" value="1"/>
</dbReference>
<evidence type="ECO:0000256" key="4">
    <source>
        <dbReference type="ARBA" id="ARBA00023242"/>
    </source>
</evidence>
<dbReference type="PROSITE" id="PS50815">
    <property type="entry name" value="HORMA"/>
    <property type="match status" value="1"/>
</dbReference>
<evidence type="ECO:0000256" key="3">
    <source>
        <dbReference type="ARBA" id="ARBA00022454"/>
    </source>
</evidence>
<dbReference type="InterPro" id="IPR036570">
    <property type="entry name" value="HORMA_dom_sf"/>
</dbReference>
<sequence>MATAQLLHSGQKQKTSKETVLFPNRVATEQQSMILVKRLLAISVSCITYLRGLFPESSYGTRYLDDMCLKVLREDKSCLGSLQIVKWIQGCFDALEKKYLHMAVLTIYTNPQEPEHVTELYQFTFKYSKTGAQMDFASTQVSSMNRVNSEEIKEVSILLIRKLYVLMQNLGPLPNDITLTMKLFYYSDVTPDDYQPPGFKEGSRPDCLLFDGNPVNLKVGSVSTGFHVLKVRVTTESKRMGMLESSLVEESGPTEISHEGLDCEEEEEENSTKVQEQKDLQAISKKLHKKRILEEDADFGCKAVLSLDPERAARKIPAQPFTQDAYKTLDYGLQHPPPSTLMKIFGKLKDFYIVL</sequence>
<evidence type="ECO:0000259" key="6">
    <source>
        <dbReference type="PROSITE" id="PS50815"/>
    </source>
</evidence>
<evidence type="ECO:0000256" key="5">
    <source>
        <dbReference type="ARBA" id="ARBA00023254"/>
    </source>
</evidence>
<evidence type="ECO:0000313" key="7">
    <source>
        <dbReference type="Proteomes" id="UP000694871"/>
    </source>
</evidence>
<comment type="subcellular location">
    <subcellularLocation>
        <location evidence="2">Chromosome</location>
    </subcellularLocation>
    <subcellularLocation>
        <location evidence="1">Nucleus</location>
    </subcellularLocation>
</comment>
<keyword evidence="7" id="KW-1185">Reference proteome</keyword>
<keyword evidence="5" id="KW-0469">Meiosis</keyword>